<dbReference type="EMBL" id="BRYB01002590">
    <property type="protein sequence ID" value="GMI22196.1"/>
    <property type="molecule type" value="Genomic_DNA"/>
</dbReference>
<proteinExistence type="predicted"/>
<protein>
    <submittedName>
        <fullName evidence="1">Uncharacterized protein</fullName>
    </submittedName>
</protein>
<keyword evidence="2" id="KW-1185">Reference proteome</keyword>
<name>A0ABQ6M9W8_9STRA</name>
<organism evidence="1 2">
    <name type="scientific">Tetraparma gracilis</name>
    <dbReference type="NCBI Taxonomy" id="2962635"/>
    <lineage>
        <taxon>Eukaryota</taxon>
        <taxon>Sar</taxon>
        <taxon>Stramenopiles</taxon>
        <taxon>Ochrophyta</taxon>
        <taxon>Bolidophyceae</taxon>
        <taxon>Parmales</taxon>
        <taxon>Triparmaceae</taxon>
        <taxon>Tetraparma</taxon>
    </lineage>
</organism>
<evidence type="ECO:0000313" key="2">
    <source>
        <dbReference type="Proteomes" id="UP001165060"/>
    </source>
</evidence>
<dbReference type="Proteomes" id="UP001165060">
    <property type="component" value="Unassembled WGS sequence"/>
</dbReference>
<accession>A0ABQ6M9W8</accession>
<reference evidence="1 2" key="1">
    <citation type="journal article" date="2023" name="Commun. Biol.">
        <title>Genome analysis of Parmales, the sister group of diatoms, reveals the evolutionary specialization of diatoms from phago-mixotrophs to photoautotrophs.</title>
        <authorList>
            <person name="Ban H."/>
            <person name="Sato S."/>
            <person name="Yoshikawa S."/>
            <person name="Yamada K."/>
            <person name="Nakamura Y."/>
            <person name="Ichinomiya M."/>
            <person name="Sato N."/>
            <person name="Blanc-Mathieu R."/>
            <person name="Endo H."/>
            <person name="Kuwata A."/>
            <person name="Ogata H."/>
        </authorList>
    </citation>
    <scope>NUCLEOTIDE SEQUENCE [LARGE SCALE GENOMIC DNA]</scope>
</reference>
<gene>
    <name evidence="1" type="ORF">TeGR_g14563</name>
</gene>
<comment type="caution">
    <text evidence="1">The sequence shown here is derived from an EMBL/GenBank/DDBJ whole genome shotgun (WGS) entry which is preliminary data.</text>
</comment>
<evidence type="ECO:0000313" key="1">
    <source>
        <dbReference type="EMBL" id="GMI22196.1"/>
    </source>
</evidence>
<sequence>MGNKARKGGRDTAFYQVLNVSEGWHRNRALTKKEDQKLLRTKEMLAEQLDGKGYVAVEFYDDGSGPAPTSFRVKVNEKDPVLALREKVCEHLECGGDQIELMVEGKVMNMKDRICDAFSRAYAKEKMSYPKPYLGIVWACPV</sequence>